<keyword evidence="2" id="KW-1185">Reference proteome</keyword>
<reference evidence="1 2" key="1">
    <citation type="journal article" date="2015" name="Int. J. Syst. Evol. Microbiol.">
        <title>Hyunsoonleella pacifica sp. nov., isolated from seawater of South Pacific Gyre.</title>
        <authorList>
            <person name="Gao X."/>
            <person name="Zhang Z."/>
            <person name="Dai X."/>
            <person name="Zhang X.H."/>
        </authorList>
    </citation>
    <scope>NUCLEOTIDE SEQUENCE [LARGE SCALE GENOMIC DNA]</scope>
    <source>
        <strain evidence="1 2">SW033</strain>
    </source>
</reference>
<evidence type="ECO:0000313" key="1">
    <source>
        <dbReference type="EMBL" id="TBN13017.1"/>
    </source>
</evidence>
<dbReference type="PANTHER" id="PTHR21197">
    <property type="entry name" value="UDP-GALACTOPYRANOSE MUTASE"/>
    <property type="match status" value="1"/>
</dbReference>
<dbReference type="NCBIfam" id="NF005546">
    <property type="entry name" value="PRK07208.1-2"/>
    <property type="match status" value="1"/>
</dbReference>
<proteinExistence type="predicted"/>
<evidence type="ECO:0000313" key="2">
    <source>
        <dbReference type="Proteomes" id="UP000292372"/>
    </source>
</evidence>
<dbReference type="Pfam" id="PF13450">
    <property type="entry name" value="NAD_binding_8"/>
    <property type="match status" value="1"/>
</dbReference>
<name>A0A4Q9FMH4_9FLAO</name>
<dbReference type="GO" id="GO:0008767">
    <property type="term" value="F:UDP-galactopyranose mutase activity"/>
    <property type="evidence" value="ECO:0007669"/>
    <property type="project" value="TreeGrafter"/>
</dbReference>
<dbReference type="Proteomes" id="UP000292372">
    <property type="component" value="Unassembled WGS sequence"/>
</dbReference>
<dbReference type="Gene3D" id="3.50.50.60">
    <property type="entry name" value="FAD/NAD(P)-binding domain"/>
    <property type="match status" value="1"/>
</dbReference>
<dbReference type="OrthoDB" id="9769600at2"/>
<comment type="caution">
    <text evidence="1">The sequence shown here is derived from an EMBL/GenBank/DDBJ whole genome shotgun (WGS) entry which is preliminary data.</text>
</comment>
<dbReference type="GO" id="GO:0005829">
    <property type="term" value="C:cytosol"/>
    <property type="evidence" value="ECO:0007669"/>
    <property type="project" value="TreeGrafter"/>
</dbReference>
<dbReference type="SUPFAM" id="SSF51971">
    <property type="entry name" value="Nucleotide-binding domain"/>
    <property type="match status" value="1"/>
</dbReference>
<protein>
    <submittedName>
        <fullName evidence="1">NAD(P)/FAD-dependent oxidoreductase</fullName>
    </submittedName>
</protein>
<sequence>MNKYAIIIGAGPAGLTAAYEFLTKTDIVPIVLEKTDKIGGISRTEVYKGNRIDIGGHRFFSKSDTVMDWWRNILPVQGFPSKDEITNTKKNNISKFKKGGPDPEKEDLVMLIRSRLSRIFFLRKFFDYPIAINWETLSSLGFKKILKIGWTYLQIRFFPIKNIQNLEQFFISRFGKELYETFFKDYTEKVWGVPCSQIDANWGSQRIKKLSISRTIIHFVKSLFTSNQSIDQKKLDTSLIEQFMYPKLGPGQMWETVAKLVKEKGGQVIINAEVIGIQLTDGLINSVSYKDISSNKDTTVEGSYFFSSMPVKHLIRSMSSTIVPNNVKRVSEGLVYRDFITVGLLLKDLKIGDRENLIKDNWIYIQEKEVKVGRLQIFNNWSPYLVAQPDNVWIGLEYFSNVGDELWRMEDAKFIEFAIDELVSIDIIQRDAVLDSTIIKMPKAYPAYFGTYNEFDKIRDFTDKIENLFLIGRNGMHKYNNQDHSMMTAITAVNNIKNNIKSKANIWDINLEKEYHEEK</sequence>
<dbReference type="PANTHER" id="PTHR21197:SF0">
    <property type="entry name" value="UDP-GALACTOPYRANOSE MUTASE"/>
    <property type="match status" value="1"/>
</dbReference>
<dbReference type="RefSeq" id="WP_130938190.1">
    <property type="nucleotide sequence ID" value="NZ_BMEE01000006.1"/>
</dbReference>
<dbReference type="AlphaFoldDB" id="A0A4Q9FMH4"/>
<accession>A0A4Q9FMH4</accession>
<dbReference type="GO" id="GO:0050660">
    <property type="term" value="F:flavin adenine dinucleotide binding"/>
    <property type="evidence" value="ECO:0007669"/>
    <property type="project" value="TreeGrafter"/>
</dbReference>
<dbReference type="EMBL" id="SIRS01000007">
    <property type="protein sequence ID" value="TBN13017.1"/>
    <property type="molecule type" value="Genomic_DNA"/>
</dbReference>
<organism evidence="1 2">
    <name type="scientific">Hyunsoonleella pacifica</name>
    <dbReference type="NCBI Taxonomy" id="1080224"/>
    <lineage>
        <taxon>Bacteria</taxon>
        <taxon>Pseudomonadati</taxon>
        <taxon>Bacteroidota</taxon>
        <taxon>Flavobacteriia</taxon>
        <taxon>Flavobacteriales</taxon>
        <taxon>Flavobacteriaceae</taxon>
    </lineage>
</organism>
<dbReference type="NCBIfam" id="NF005548">
    <property type="entry name" value="PRK07208.1-4"/>
    <property type="match status" value="1"/>
</dbReference>
<gene>
    <name evidence="1" type="ORF">EYD46_16065</name>
</gene>
<dbReference type="InterPro" id="IPR036188">
    <property type="entry name" value="FAD/NAD-bd_sf"/>
</dbReference>